<dbReference type="eggNOG" id="ENOG503361Z">
    <property type="taxonomic scope" value="Bacteria"/>
</dbReference>
<evidence type="ECO:0000256" key="1">
    <source>
        <dbReference type="SAM" id="MobiDB-lite"/>
    </source>
</evidence>
<proteinExistence type="predicted"/>
<feature type="chain" id="PRO_5002639863" description="DUF2782 domain-containing protein" evidence="2">
    <location>
        <begin position="41"/>
        <end position="132"/>
    </location>
</feature>
<keyword evidence="2" id="KW-0732">Signal</keyword>
<evidence type="ECO:0008006" key="5">
    <source>
        <dbReference type="Google" id="ProtNLM"/>
    </source>
</evidence>
<dbReference type="EMBL" id="CP000529">
    <property type="protein sequence ID" value="ABM36791.1"/>
    <property type="molecule type" value="Genomic_DNA"/>
</dbReference>
<dbReference type="KEGG" id="pna:Pnap_1477"/>
<organism evidence="3 4">
    <name type="scientific">Polaromonas naphthalenivorans (strain CJ2)</name>
    <dbReference type="NCBI Taxonomy" id="365044"/>
    <lineage>
        <taxon>Bacteria</taxon>
        <taxon>Pseudomonadati</taxon>
        <taxon>Pseudomonadota</taxon>
        <taxon>Betaproteobacteria</taxon>
        <taxon>Burkholderiales</taxon>
        <taxon>Comamonadaceae</taxon>
        <taxon>Polaromonas</taxon>
    </lineage>
</organism>
<dbReference type="AlphaFoldDB" id="A1VMB3"/>
<feature type="compositionally biased region" description="Polar residues" evidence="1">
    <location>
        <begin position="41"/>
        <end position="50"/>
    </location>
</feature>
<feature type="signal peptide" evidence="2">
    <location>
        <begin position="1"/>
        <end position="40"/>
    </location>
</feature>
<accession>A1VMB3</accession>
<keyword evidence="4" id="KW-1185">Reference proteome</keyword>
<evidence type="ECO:0000313" key="3">
    <source>
        <dbReference type="EMBL" id="ABM36791.1"/>
    </source>
</evidence>
<gene>
    <name evidence="3" type="ordered locus">Pnap_1477</name>
</gene>
<dbReference type="Proteomes" id="UP000000644">
    <property type="component" value="Chromosome"/>
</dbReference>
<feature type="region of interest" description="Disordered" evidence="1">
    <location>
        <begin position="41"/>
        <end position="66"/>
    </location>
</feature>
<dbReference type="HOGENOM" id="CLU_141624_0_0_4"/>
<name>A1VMB3_POLNA</name>
<dbReference type="STRING" id="365044.Pnap_1477"/>
<evidence type="ECO:0000313" key="4">
    <source>
        <dbReference type="Proteomes" id="UP000000644"/>
    </source>
</evidence>
<protein>
    <recommendedName>
        <fullName evidence="5">DUF2782 domain-containing protein</fullName>
    </recommendedName>
</protein>
<reference evidence="4" key="1">
    <citation type="journal article" date="2009" name="Environ. Microbiol.">
        <title>The genome of Polaromonas naphthalenivorans strain CJ2, isolated from coal tar-contaminated sediment, reveals physiological and metabolic versatility and evolution through extensive horizontal gene transfer.</title>
        <authorList>
            <person name="Yagi J.M."/>
            <person name="Sims D."/>
            <person name="Brettin T."/>
            <person name="Bruce D."/>
            <person name="Madsen E.L."/>
        </authorList>
    </citation>
    <scope>NUCLEOTIDE SEQUENCE [LARGE SCALE GENOMIC DNA]</scope>
    <source>
        <strain evidence="4">CJ2</strain>
    </source>
</reference>
<evidence type="ECO:0000256" key="2">
    <source>
        <dbReference type="SAM" id="SignalP"/>
    </source>
</evidence>
<sequence>MPAYSWVSLLWHAYNAGMKTALRLLLVAALAALPLAAAMAQTSAPGSATPAQAKKPVGPARPDKKIERIRTEDAGTRIDELRVGGETQKITVQPKTGGAAYEVKPAEGARGAAPAAASNDTNGSRVWNVLKF</sequence>